<dbReference type="STRING" id="888050.HMPREF9004_0240"/>
<feature type="domain" description="HTH tetR-type" evidence="3">
    <location>
        <begin position="7"/>
        <end position="67"/>
    </location>
</feature>
<dbReference type="PANTHER" id="PTHR30055:SF235">
    <property type="entry name" value="TRANSCRIPTIONAL REGULATORY PROTEIN"/>
    <property type="match status" value="1"/>
</dbReference>
<dbReference type="InterPro" id="IPR001647">
    <property type="entry name" value="HTH_TetR"/>
</dbReference>
<dbReference type="RefSeq" id="WP_005961875.1">
    <property type="nucleotide sequence ID" value="NZ_CP040505.1"/>
</dbReference>
<dbReference type="InterPro" id="IPR036271">
    <property type="entry name" value="Tet_transcr_reg_TetR-rel_C_sf"/>
</dbReference>
<dbReference type="AlphaFoldDB" id="N6W8L8"/>
<dbReference type="eggNOG" id="COG1309">
    <property type="taxonomic scope" value="Bacteria"/>
</dbReference>
<dbReference type="InterPro" id="IPR050109">
    <property type="entry name" value="HTH-type_TetR-like_transc_reg"/>
</dbReference>
<dbReference type="PROSITE" id="PS50977">
    <property type="entry name" value="HTH_TETR_2"/>
    <property type="match status" value="1"/>
</dbReference>
<evidence type="ECO:0000256" key="1">
    <source>
        <dbReference type="ARBA" id="ARBA00023125"/>
    </source>
</evidence>
<dbReference type="HOGENOM" id="CLU_069356_10_0_11"/>
<evidence type="ECO:0000259" key="3">
    <source>
        <dbReference type="PROSITE" id="PS50977"/>
    </source>
</evidence>
<dbReference type="OrthoDB" id="3210235at2"/>
<dbReference type="EMBL" id="AQHZ01000005">
    <property type="protein sequence ID" value="ENO18905.1"/>
    <property type="molecule type" value="Genomic_DNA"/>
</dbReference>
<reference evidence="4 5" key="1">
    <citation type="submission" date="2013-03" db="EMBL/GenBank/DDBJ databases">
        <title>Reference genome for the Human Microbiome Project.</title>
        <authorList>
            <person name="Aqrawi P."/>
            <person name="Ayvaz T."/>
            <person name="Bess C."/>
            <person name="Blankenburg K."/>
            <person name="Coyle M."/>
            <person name="Deng J."/>
            <person name="Forbes L."/>
            <person name="Fowler G."/>
            <person name="Francisco L."/>
            <person name="Fu Q."/>
            <person name="Gibbs R."/>
            <person name="Gross S."/>
            <person name="Gubbala S."/>
            <person name="Hale W."/>
            <person name="Hemphill L."/>
            <person name="Highlander S."/>
            <person name="Hirani K."/>
            <person name="Jackson L."/>
            <person name="Jakkamsetti A."/>
            <person name="Javaid M."/>
            <person name="Jayaseelan J.C."/>
            <person name="Jiang H."/>
            <person name="Joshi V."/>
            <person name="Korchina V."/>
            <person name="Kovar C."/>
            <person name="Lara F."/>
            <person name="Lee S."/>
            <person name="Liu Y."/>
            <person name="Mata R."/>
            <person name="Mathew T."/>
            <person name="Munidasa M."/>
            <person name="Muzny D."/>
            <person name="Nazareth L."/>
            <person name="Ngo R."/>
            <person name="Nguyen L."/>
            <person name="Nguyen N."/>
            <person name="Okwuonu G."/>
            <person name="Ongeri F."/>
            <person name="Palculict T."/>
            <person name="Patil S."/>
            <person name="Petrosino J."/>
            <person name="Pham C."/>
            <person name="Pham P."/>
            <person name="Pu L.-L."/>
            <person name="Qin X."/>
            <person name="Qu J."/>
            <person name="Reid J."/>
            <person name="Ross M."/>
            <person name="Ruth R."/>
            <person name="Saada N."/>
            <person name="San Lucas F."/>
            <person name="Santibanez J."/>
            <person name="Shang Y."/>
            <person name="Simmons D."/>
            <person name="Song X.-Z."/>
            <person name="Tang L.-Y."/>
            <person name="Thornton R."/>
            <person name="Warren J."/>
            <person name="Weissenberger G."/>
            <person name="Wilczek-Boney K."/>
            <person name="Worley K."/>
            <person name="Youmans B."/>
            <person name="Zhang J."/>
            <person name="Zhang L."/>
            <person name="Zhao Z."/>
            <person name="Zhou C."/>
            <person name="Zhu D."/>
            <person name="Zhu Y."/>
        </authorList>
    </citation>
    <scope>NUCLEOTIDE SEQUENCE [LARGE SCALE GENOMIC DNA]</scope>
    <source>
        <strain evidence="4 5">F0333</strain>
    </source>
</reference>
<dbReference type="PRINTS" id="PR00455">
    <property type="entry name" value="HTHTETR"/>
</dbReference>
<dbReference type="Gene3D" id="1.10.10.60">
    <property type="entry name" value="Homeodomain-like"/>
    <property type="match status" value="1"/>
</dbReference>
<dbReference type="GO" id="GO:0003700">
    <property type="term" value="F:DNA-binding transcription factor activity"/>
    <property type="evidence" value="ECO:0007669"/>
    <property type="project" value="TreeGrafter"/>
</dbReference>
<proteinExistence type="predicted"/>
<gene>
    <name evidence="4" type="ORF">HMPREF9004_0240</name>
</gene>
<dbReference type="SUPFAM" id="SSF46689">
    <property type="entry name" value="Homeodomain-like"/>
    <property type="match status" value="1"/>
</dbReference>
<dbReference type="Gene3D" id="1.10.357.10">
    <property type="entry name" value="Tetracycline Repressor, domain 2"/>
    <property type="match status" value="1"/>
</dbReference>
<evidence type="ECO:0000313" key="5">
    <source>
        <dbReference type="Proteomes" id="UP000013015"/>
    </source>
</evidence>
<sequence>MKRSKGEATRERILNTAQAVFAQLGYTQASVRQIAAAAGVDQSLVHHYFGTKKALYLEATRIPFDPEDVAAEAMGRADEELGEAIIETIIRLMNSPAGIAHRALIRSMLAPKRELGALRDYLVEFVLTTVAKRIGGDEKQARLRAGIIGSQVGGLIMARYIVGIEVIAALSDDEVIAIYGPILQRLIEMPLEAGTAQ</sequence>
<dbReference type="Pfam" id="PF17920">
    <property type="entry name" value="TetR_C_16"/>
    <property type="match status" value="1"/>
</dbReference>
<dbReference type="InterPro" id="IPR041678">
    <property type="entry name" value="TetR_C_16"/>
</dbReference>
<name>N6W8L8_9ACTO</name>
<feature type="DNA-binding region" description="H-T-H motif" evidence="2">
    <location>
        <begin position="30"/>
        <end position="49"/>
    </location>
</feature>
<dbReference type="InterPro" id="IPR009057">
    <property type="entry name" value="Homeodomain-like_sf"/>
</dbReference>
<protein>
    <submittedName>
        <fullName evidence="4">TetR family transcriptional regulator</fullName>
    </submittedName>
</protein>
<dbReference type="Proteomes" id="UP000013015">
    <property type="component" value="Unassembled WGS sequence"/>
</dbReference>
<dbReference type="PATRIC" id="fig|888050.3.peg.235"/>
<dbReference type="PANTHER" id="PTHR30055">
    <property type="entry name" value="HTH-TYPE TRANSCRIPTIONAL REGULATOR RUTR"/>
    <property type="match status" value="1"/>
</dbReference>
<evidence type="ECO:0000313" key="4">
    <source>
        <dbReference type="EMBL" id="ENO18905.1"/>
    </source>
</evidence>
<dbReference type="GO" id="GO:0000976">
    <property type="term" value="F:transcription cis-regulatory region binding"/>
    <property type="evidence" value="ECO:0007669"/>
    <property type="project" value="TreeGrafter"/>
</dbReference>
<keyword evidence="5" id="KW-1185">Reference proteome</keyword>
<organism evidence="4 5">
    <name type="scientific">Schaalia cardiffensis F0333</name>
    <dbReference type="NCBI Taxonomy" id="888050"/>
    <lineage>
        <taxon>Bacteria</taxon>
        <taxon>Bacillati</taxon>
        <taxon>Actinomycetota</taxon>
        <taxon>Actinomycetes</taxon>
        <taxon>Actinomycetales</taxon>
        <taxon>Actinomycetaceae</taxon>
        <taxon>Schaalia</taxon>
    </lineage>
</organism>
<comment type="caution">
    <text evidence="4">The sequence shown here is derived from an EMBL/GenBank/DDBJ whole genome shotgun (WGS) entry which is preliminary data.</text>
</comment>
<accession>N6W8L8</accession>
<keyword evidence="1 2" id="KW-0238">DNA-binding</keyword>
<dbReference type="SUPFAM" id="SSF48498">
    <property type="entry name" value="Tetracyclin repressor-like, C-terminal domain"/>
    <property type="match status" value="1"/>
</dbReference>
<evidence type="ECO:0000256" key="2">
    <source>
        <dbReference type="PROSITE-ProRule" id="PRU00335"/>
    </source>
</evidence>
<dbReference type="Pfam" id="PF00440">
    <property type="entry name" value="TetR_N"/>
    <property type="match status" value="1"/>
</dbReference>